<dbReference type="InterPro" id="IPR009057">
    <property type="entry name" value="Homeodomain-like_sf"/>
</dbReference>
<dbReference type="Pfam" id="PF13518">
    <property type="entry name" value="HTH_28"/>
    <property type="match status" value="1"/>
</dbReference>
<dbReference type="SUPFAM" id="SSF46689">
    <property type="entry name" value="Homeodomain-like"/>
    <property type="match status" value="1"/>
</dbReference>
<dbReference type="InterPro" id="IPR036388">
    <property type="entry name" value="WH-like_DNA-bd_sf"/>
</dbReference>
<dbReference type="AlphaFoldDB" id="V4PJI7"/>
<dbReference type="Proteomes" id="UP000017837">
    <property type="component" value="Unassembled WGS sequence"/>
</dbReference>
<feature type="domain" description="Insertion element IS150 protein InsJ-like helix-turn-helix" evidence="1">
    <location>
        <begin position="16"/>
        <end position="57"/>
    </location>
</feature>
<name>V4PJI7_9CAUL</name>
<evidence type="ECO:0000313" key="3">
    <source>
        <dbReference type="Proteomes" id="UP000017837"/>
    </source>
</evidence>
<dbReference type="eggNOG" id="COG3415">
    <property type="taxonomic scope" value="Bacteria"/>
</dbReference>
<protein>
    <recommendedName>
        <fullName evidence="1">Insertion element IS150 protein InsJ-like helix-turn-helix domain-containing protein</fullName>
    </recommendedName>
</protein>
<evidence type="ECO:0000259" key="1">
    <source>
        <dbReference type="Pfam" id="PF13518"/>
    </source>
</evidence>
<gene>
    <name evidence="2" type="ORF">ABENE_17235</name>
</gene>
<organism evidence="2 3">
    <name type="scientific">Asticcacaulis benevestitus DSM 16100 = ATCC BAA-896</name>
    <dbReference type="NCBI Taxonomy" id="1121022"/>
    <lineage>
        <taxon>Bacteria</taxon>
        <taxon>Pseudomonadati</taxon>
        <taxon>Pseudomonadota</taxon>
        <taxon>Alphaproteobacteria</taxon>
        <taxon>Caulobacterales</taxon>
        <taxon>Caulobacteraceae</taxon>
        <taxon>Asticcacaulis</taxon>
    </lineage>
</organism>
<feature type="non-terminal residue" evidence="2">
    <location>
        <position position="1"/>
    </location>
</feature>
<dbReference type="EMBL" id="AWGB01000044">
    <property type="protein sequence ID" value="ESQ87399.1"/>
    <property type="molecule type" value="Genomic_DNA"/>
</dbReference>
<accession>V4PJI7</accession>
<dbReference type="InterPro" id="IPR055247">
    <property type="entry name" value="InsJ-like_HTH"/>
</dbReference>
<evidence type="ECO:0000313" key="2">
    <source>
        <dbReference type="EMBL" id="ESQ87399.1"/>
    </source>
</evidence>
<reference evidence="2 3" key="1">
    <citation type="journal article" date="2014" name="Nature">
        <title>Sequential evolution of bacterial morphology by co-option of a developmental regulator.</title>
        <authorList>
            <person name="Jiang C."/>
            <person name="Brown P.J."/>
            <person name="Ducret A."/>
            <person name="Brun Y.V."/>
        </authorList>
    </citation>
    <scope>NUCLEOTIDE SEQUENCE [LARGE SCALE GENOMIC DNA]</scope>
    <source>
        <strain evidence="2 3">DSM 16100</strain>
    </source>
</reference>
<sequence>AEEAAFMSHAYSVDLRQRVVDYVLSGHSCASAGDRFGVSESSAIKWTRRYRETKEIAPKKLGGDRRSKAIEAAGSKIFALHAAHLDITLSDMQQALSNEGLVFSTTALFRFLKRHGLTLKKSRDTPVNKAVQMS</sequence>
<comment type="caution">
    <text evidence="2">The sequence shown here is derived from an EMBL/GenBank/DDBJ whole genome shotgun (WGS) entry which is preliminary data.</text>
</comment>
<proteinExistence type="predicted"/>
<dbReference type="PATRIC" id="fig|1121022.4.peg.3517"/>
<dbReference type="Gene3D" id="1.10.10.10">
    <property type="entry name" value="Winged helix-like DNA-binding domain superfamily/Winged helix DNA-binding domain"/>
    <property type="match status" value="1"/>
</dbReference>
<keyword evidence="3" id="KW-1185">Reference proteome</keyword>
<dbReference type="RefSeq" id="WP_023447394.1">
    <property type="nucleotide sequence ID" value="NZ_AWGB01000044.1"/>
</dbReference>